<dbReference type="PANTHER" id="PTHR33121">
    <property type="entry name" value="CYCLIC DI-GMP PHOSPHODIESTERASE PDEF"/>
    <property type="match status" value="1"/>
</dbReference>
<dbReference type="PROSITE" id="PS50887">
    <property type="entry name" value="GGDEF"/>
    <property type="match status" value="1"/>
</dbReference>
<dbReference type="Pfam" id="PF00989">
    <property type="entry name" value="PAS"/>
    <property type="match status" value="1"/>
</dbReference>
<dbReference type="InterPro" id="IPR035965">
    <property type="entry name" value="PAS-like_dom_sf"/>
</dbReference>
<dbReference type="SUPFAM" id="SSF52172">
    <property type="entry name" value="CheY-like"/>
    <property type="match status" value="1"/>
</dbReference>
<dbReference type="STRING" id="330734.ABA45_13085"/>
<dbReference type="CDD" id="cd01949">
    <property type="entry name" value="GGDEF"/>
    <property type="match status" value="1"/>
</dbReference>
<feature type="domain" description="EAL" evidence="1">
    <location>
        <begin position="444"/>
        <end position="694"/>
    </location>
</feature>
<dbReference type="RefSeq" id="WP_048386767.1">
    <property type="nucleotide sequence ID" value="NZ_CP011494.1"/>
</dbReference>
<dbReference type="InterPro" id="IPR000014">
    <property type="entry name" value="PAS"/>
</dbReference>
<dbReference type="CDD" id="cd00130">
    <property type="entry name" value="PAS"/>
    <property type="match status" value="1"/>
</dbReference>
<dbReference type="Gene3D" id="3.30.70.270">
    <property type="match status" value="1"/>
</dbReference>
<dbReference type="KEGG" id="mpq:ABA45_13085"/>
<proteinExistence type="predicted"/>
<dbReference type="EMBL" id="CP011494">
    <property type="protein sequence ID" value="AKO53233.1"/>
    <property type="molecule type" value="Genomic_DNA"/>
</dbReference>
<dbReference type="InterPro" id="IPR035919">
    <property type="entry name" value="EAL_sf"/>
</dbReference>
<dbReference type="SMART" id="SM00052">
    <property type="entry name" value="EAL"/>
    <property type="match status" value="1"/>
</dbReference>
<dbReference type="SUPFAM" id="SSF55785">
    <property type="entry name" value="PYP-like sensor domain (PAS domain)"/>
    <property type="match status" value="1"/>
</dbReference>
<accession>A0A0H4I671</accession>
<evidence type="ECO:0000313" key="3">
    <source>
        <dbReference type="EMBL" id="AKO53233.1"/>
    </source>
</evidence>
<dbReference type="NCBIfam" id="TIGR00229">
    <property type="entry name" value="sensory_box"/>
    <property type="match status" value="1"/>
</dbReference>
<dbReference type="Proteomes" id="UP000036406">
    <property type="component" value="Chromosome"/>
</dbReference>
<organism evidence="3 4">
    <name type="scientific">Marinobacter psychrophilus</name>
    <dbReference type="NCBI Taxonomy" id="330734"/>
    <lineage>
        <taxon>Bacteria</taxon>
        <taxon>Pseudomonadati</taxon>
        <taxon>Pseudomonadota</taxon>
        <taxon>Gammaproteobacteria</taxon>
        <taxon>Pseudomonadales</taxon>
        <taxon>Marinobacteraceae</taxon>
        <taxon>Marinobacter</taxon>
    </lineage>
</organism>
<dbReference type="Gene3D" id="3.30.450.20">
    <property type="entry name" value="PAS domain"/>
    <property type="match status" value="1"/>
</dbReference>
<dbReference type="InterPro" id="IPR011006">
    <property type="entry name" value="CheY-like_superfamily"/>
</dbReference>
<gene>
    <name evidence="3" type="ORF">ABA45_13085</name>
</gene>
<dbReference type="GO" id="GO:0071111">
    <property type="term" value="F:cyclic-guanylate-specific phosphodiesterase activity"/>
    <property type="evidence" value="ECO:0007669"/>
    <property type="project" value="InterPro"/>
</dbReference>
<dbReference type="Pfam" id="PF00563">
    <property type="entry name" value="EAL"/>
    <property type="match status" value="1"/>
</dbReference>
<dbReference type="PATRIC" id="fig|330734.3.peg.2739"/>
<dbReference type="InterPro" id="IPR043128">
    <property type="entry name" value="Rev_trsase/Diguanyl_cyclase"/>
</dbReference>
<evidence type="ECO:0000259" key="2">
    <source>
        <dbReference type="PROSITE" id="PS50887"/>
    </source>
</evidence>
<dbReference type="PANTHER" id="PTHR33121:SF23">
    <property type="entry name" value="CYCLIC DI-GMP PHOSPHODIESTERASE PDEB"/>
    <property type="match status" value="1"/>
</dbReference>
<reference evidence="3 4" key="1">
    <citation type="submission" date="2015-05" db="EMBL/GenBank/DDBJ databases">
        <title>Complete genome of Marinobacter psychrophilus strain 20041T isolated from sea-ice of the Canadian Basin.</title>
        <authorList>
            <person name="Song L."/>
            <person name="Ren L."/>
            <person name="Yu Y."/>
            <person name="Wang X."/>
        </authorList>
    </citation>
    <scope>NUCLEOTIDE SEQUENCE [LARGE SCALE GENOMIC DNA]</scope>
    <source>
        <strain evidence="3 4">20041</strain>
    </source>
</reference>
<dbReference type="InterPro" id="IPR013767">
    <property type="entry name" value="PAS_fold"/>
</dbReference>
<dbReference type="InterPro" id="IPR050706">
    <property type="entry name" value="Cyclic-di-GMP_PDE-like"/>
</dbReference>
<sequence length="694" mass="77867">MQKKASTVHMLILDPSLNDAENLISLLRNSGRATRAHRITSEEDLEEALKNGNWDIMLARDTEQECPVDAALAMLRRLGKDIPFILLTDDYNAARATAVLKAGGQDTVPYSEQALLVLVVNRELTDLDERRRRRLLESHLREAEQRCQRLLESSKDAIAYVIEGMHVYANESYLEFLGYDDIDELMCIPVLDTLGSQSQDDYRQLIKGFADQSSERMSQKVTARRSDGRELTANMQASLATFDGERCTQIVLQPEHNGAELEKKLMQISNQDLLTGLYNRSFFMASLAEAITQAGASNESGSLAYISLDNFAPLKRDVGITGVDFLLRDLATLLREQVGADMTLARLSDDSFALLYLPYSENDMVNLAQGICTAIEGSLFDVDGRSVQLTVSIGVAGVTENSPKAEELMARAHRASVELKKQNEQTHGNGVRVHNAAEHRMLNDNTAIDCINRALDNDQFRLLFQPVINLRGESEEHYEVYVRMLDDKGEDISPYNFLPPIGPTDTAVKIDRWVFLQAIKKLAAHRVKGQNTRLFLNVTTETLHDKTFTPWLSVALKAARLPGDTLIFQLRECDANNFTKQAKDFAKTLHQLHCKVSITQFGCTLNPFHALNHIDTDYIKIDSSFTEELQNDHDARERLKEMVQSLQSAGKLSIVPLVESAGILATLWQAGVNYIQGYYLQPPTPEMTYDFSDN</sequence>
<dbReference type="SUPFAM" id="SSF55073">
    <property type="entry name" value="Nucleotide cyclase"/>
    <property type="match status" value="1"/>
</dbReference>
<dbReference type="GO" id="GO:0006355">
    <property type="term" value="P:regulation of DNA-templated transcription"/>
    <property type="evidence" value="ECO:0007669"/>
    <property type="project" value="InterPro"/>
</dbReference>
<dbReference type="AlphaFoldDB" id="A0A0H4I671"/>
<name>A0A0H4I671_9GAMM</name>
<dbReference type="NCBIfam" id="TIGR00254">
    <property type="entry name" value="GGDEF"/>
    <property type="match status" value="1"/>
</dbReference>
<dbReference type="CDD" id="cd01948">
    <property type="entry name" value="EAL"/>
    <property type="match status" value="1"/>
</dbReference>
<dbReference type="PROSITE" id="PS50883">
    <property type="entry name" value="EAL"/>
    <property type="match status" value="1"/>
</dbReference>
<protein>
    <submittedName>
        <fullName evidence="3">Diguanylate cyclase</fullName>
    </submittedName>
</protein>
<evidence type="ECO:0000259" key="1">
    <source>
        <dbReference type="PROSITE" id="PS50883"/>
    </source>
</evidence>
<dbReference type="Pfam" id="PF00990">
    <property type="entry name" value="GGDEF"/>
    <property type="match status" value="1"/>
</dbReference>
<dbReference type="InterPro" id="IPR029787">
    <property type="entry name" value="Nucleotide_cyclase"/>
</dbReference>
<dbReference type="SMART" id="SM00267">
    <property type="entry name" value="GGDEF"/>
    <property type="match status" value="1"/>
</dbReference>
<feature type="domain" description="GGDEF" evidence="2">
    <location>
        <begin position="299"/>
        <end position="436"/>
    </location>
</feature>
<evidence type="ECO:0000313" key="4">
    <source>
        <dbReference type="Proteomes" id="UP000036406"/>
    </source>
</evidence>
<dbReference type="InterPro" id="IPR001633">
    <property type="entry name" value="EAL_dom"/>
</dbReference>
<dbReference type="Gene3D" id="3.20.20.450">
    <property type="entry name" value="EAL domain"/>
    <property type="match status" value="1"/>
</dbReference>
<dbReference type="InterPro" id="IPR000160">
    <property type="entry name" value="GGDEF_dom"/>
</dbReference>
<keyword evidence="4" id="KW-1185">Reference proteome</keyword>
<dbReference type="SUPFAM" id="SSF141868">
    <property type="entry name" value="EAL domain-like"/>
    <property type="match status" value="1"/>
</dbReference>